<name>A0ABQ4NE77_9BACL</name>
<dbReference type="PANTHER" id="PTHR34220:SF7">
    <property type="entry name" value="SENSOR HISTIDINE KINASE YPDA"/>
    <property type="match status" value="1"/>
</dbReference>
<evidence type="ECO:0000256" key="4">
    <source>
        <dbReference type="ARBA" id="ARBA00022475"/>
    </source>
</evidence>
<dbReference type="PRINTS" id="PR00344">
    <property type="entry name" value="BCTRLSENSOR"/>
</dbReference>
<evidence type="ECO:0000256" key="8">
    <source>
        <dbReference type="ARBA" id="ARBA00022741"/>
    </source>
</evidence>
<evidence type="ECO:0000259" key="15">
    <source>
        <dbReference type="PROSITE" id="PS50109"/>
    </source>
</evidence>
<keyword evidence="4" id="KW-1003">Cell membrane</keyword>
<evidence type="ECO:0000256" key="9">
    <source>
        <dbReference type="ARBA" id="ARBA00022777"/>
    </source>
</evidence>
<keyword evidence="6" id="KW-0808">Transferase</keyword>
<evidence type="ECO:0000313" key="18">
    <source>
        <dbReference type="Proteomes" id="UP000680304"/>
    </source>
</evidence>
<protein>
    <recommendedName>
        <fullName evidence="3">histidine kinase</fullName>
        <ecNumber evidence="3">2.7.13.3</ecNumber>
    </recommendedName>
</protein>
<dbReference type="Gene3D" id="3.30.450.20">
    <property type="entry name" value="PAS domain"/>
    <property type="match status" value="2"/>
</dbReference>
<evidence type="ECO:0000256" key="6">
    <source>
        <dbReference type="ARBA" id="ARBA00022679"/>
    </source>
</evidence>
<evidence type="ECO:0000256" key="5">
    <source>
        <dbReference type="ARBA" id="ARBA00022553"/>
    </source>
</evidence>
<sequence>MRLGAVIRRMLSQLRIQTKLLFAFLALIAISAGAVSAIVYRNTVESMERRVEQSTEQAINQAYSFLSYKLNNIKDVSSMLFMHDELNDILNRGRYGLRLGDQIDDYNKILNILNSVQSGREIYRIRLYVDSTNIYAREKSTIFALGTVRNEPWYGEMLHNSDGIYCRSPYEDEYGRTGAKRNIISCVRPMRTEQFTGEVMGVLSLEILEETFRQIIEETQNTTTGKVYLADRTNRIISSTDEAGNGTVVPLVDLDSHIVIEKPIDGTSWKLIAHIPKSEIYAEVRQWSNELYLVLSVVIVVGILAAVAFSHGLTRRIKLLLQQIKMIESENWDSQTDVTTHDEIGVLQSHLNQMSENIRVMIQEKYKTETQKKAAELQALQAQINPHFLYNTLDLIHWMAMERGAREISEVAVQLSSFFRISLSQGRDIIPIADELEHVRTYLDIQNRRFGGNIRYTIDASPEALAFKTVKLVLQPIVENAVLHGIREKLGKSGEIAVRCRMHGDVIEFTVEDNGVGMTEEQMRRLADDSSGAGYGIKNVKEKLALYFGEEAAVSFERADPEGTRVRIRIPATDRDVRPDEQLYREANKRNQPSI</sequence>
<dbReference type="Gene3D" id="1.10.8.500">
    <property type="entry name" value="HAMP domain in histidine kinase"/>
    <property type="match status" value="1"/>
</dbReference>
<evidence type="ECO:0000256" key="13">
    <source>
        <dbReference type="ARBA" id="ARBA00023136"/>
    </source>
</evidence>
<dbReference type="PROSITE" id="PS50885">
    <property type="entry name" value="HAMP"/>
    <property type="match status" value="1"/>
</dbReference>
<evidence type="ECO:0000259" key="16">
    <source>
        <dbReference type="PROSITE" id="PS50885"/>
    </source>
</evidence>
<keyword evidence="11 14" id="KW-1133">Transmembrane helix</keyword>
<evidence type="ECO:0000256" key="11">
    <source>
        <dbReference type="ARBA" id="ARBA00022989"/>
    </source>
</evidence>
<keyword evidence="12" id="KW-0902">Two-component regulatory system</keyword>
<evidence type="ECO:0000313" key="17">
    <source>
        <dbReference type="EMBL" id="GIQ66548.1"/>
    </source>
</evidence>
<dbReference type="PANTHER" id="PTHR34220">
    <property type="entry name" value="SENSOR HISTIDINE KINASE YPDA"/>
    <property type="match status" value="1"/>
</dbReference>
<dbReference type="InterPro" id="IPR050640">
    <property type="entry name" value="Bact_2-comp_sensor_kinase"/>
</dbReference>
<dbReference type="SUPFAM" id="SSF158472">
    <property type="entry name" value="HAMP domain-like"/>
    <property type="match status" value="1"/>
</dbReference>
<dbReference type="Pfam" id="PF02743">
    <property type="entry name" value="dCache_1"/>
    <property type="match status" value="1"/>
</dbReference>
<dbReference type="Gene3D" id="3.30.565.10">
    <property type="entry name" value="Histidine kinase-like ATPase, C-terminal domain"/>
    <property type="match status" value="1"/>
</dbReference>
<feature type="domain" description="Histidine kinase" evidence="15">
    <location>
        <begin position="405"/>
        <end position="574"/>
    </location>
</feature>
<dbReference type="InterPro" id="IPR003660">
    <property type="entry name" value="HAMP_dom"/>
</dbReference>
<dbReference type="SMART" id="SM00304">
    <property type="entry name" value="HAMP"/>
    <property type="match status" value="1"/>
</dbReference>
<organism evidence="17 18">
    <name type="scientific">Paenibacillus cisolokensis</name>
    <dbReference type="NCBI Taxonomy" id="1658519"/>
    <lineage>
        <taxon>Bacteria</taxon>
        <taxon>Bacillati</taxon>
        <taxon>Bacillota</taxon>
        <taxon>Bacilli</taxon>
        <taxon>Bacillales</taxon>
        <taxon>Paenibacillaceae</taxon>
        <taxon>Paenibacillus</taxon>
    </lineage>
</organism>
<evidence type="ECO:0000256" key="12">
    <source>
        <dbReference type="ARBA" id="ARBA00023012"/>
    </source>
</evidence>
<dbReference type="InterPro" id="IPR036890">
    <property type="entry name" value="HATPase_C_sf"/>
</dbReference>
<evidence type="ECO:0000256" key="1">
    <source>
        <dbReference type="ARBA" id="ARBA00000085"/>
    </source>
</evidence>
<dbReference type="GO" id="GO:0016301">
    <property type="term" value="F:kinase activity"/>
    <property type="evidence" value="ECO:0007669"/>
    <property type="project" value="UniProtKB-KW"/>
</dbReference>
<keyword evidence="5" id="KW-0597">Phosphoprotein</keyword>
<keyword evidence="9 17" id="KW-0418">Kinase</keyword>
<dbReference type="Pfam" id="PF02518">
    <property type="entry name" value="HATPase_c"/>
    <property type="match status" value="1"/>
</dbReference>
<dbReference type="InterPro" id="IPR005467">
    <property type="entry name" value="His_kinase_dom"/>
</dbReference>
<dbReference type="SMART" id="SM00387">
    <property type="entry name" value="HATPase_c"/>
    <property type="match status" value="1"/>
</dbReference>
<comment type="subcellular location">
    <subcellularLocation>
        <location evidence="2">Cell membrane</location>
        <topology evidence="2">Multi-pass membrane protein</topology>
    </subcellularLocation>
</comment>
<dbReference type="InterPro" id="IPR010559">
    <property type="entry name" value="Sig_transdc_His_kin_internal"/>
</dbReference>
<dbReference type="InterPro" id="IPR033479">
    <property type="entry name" value="dCache_1"/>
</dbReference>
<dbReference type="Proteomes" id="UP000680304">
    <property type="component" value="Unassembled WGS sequence"/>
</dbReference>
<gene>
    <name evidence="17" type="ORF">PACILC2_51160</name>
</gene>
<dbReference type="InterPro" id="IPR003594">
    <property type="entry name" value="HATPase_dom"/>
</dbReference>
<comment type="catalytic activity">
    <reaction evidence="1">
        <text>ATP + protein L-histidine = ADP + protein N-phospho-L-histidine.</text>
        <dbReference type="EC" id="2.7.13.3"/>
    </reaction>
</comment>
<evidence type="ECO:0000256" key="14">
    <source>
        <dbReference type="SAM" id="Phobius"/>
    </source>
</evidence>
<dbReference type="CDD" id="cd06225">
    <property type="entry name" value="HAMP"/>
    <property type="match status" value="1"/>
</dbReference>
<feature type="domain" description="HAMP" evidence="16">
    <location>
        <begin position="311"/>
        <end position="363"/>
    </location>
</feature>
<dbReference type="Pfam" id="PF06580">
    <property type="entry name" value="His_kinase"/>
    <property type="match status" value="1"/>
</dbReference>
<dbReference type="InterPro" id="IPR004358">
    <property type="entry name" value="Sig_transdc_His_kin-like_C"/>
</dbReference>
<keyword evidence="10" id="KW-0067">ATP-binding</keyword>
<proteinExistence type="predicted"/>
<reference evidence="17 18" key="1">
    <citation type="submission" date="2021-04" db="EMBL/GenBank/DDBJ databases">
        <title>Draft genome sequence of Paenibacillus cisolokensis, LC2-13A.</title>
        <authorList>
            <person name="Uke A."/>
            <person name="Chhe C."/>
            <person name="Baramee S."/>
            <person name="Kosugi A."/>
        </authorList>
    </citation>
    <scope>NUCLEOTIDE SEQUENCE [LARGE SCALE GENOMIC DNA]</scope>
    <source>
        <strain evidence="17 18">LC2-13A</strain>
    </source>
</reference>
<evidence type="ECO:0000256" key="10">
    <source>
        <dbReference type="ARBA" id="ARBA00022840"/>
    </source>
</evidence>
<accession>A0ABQ4NE77</accession>
<evidence type="ECO:0000256" key="2">
    <source>
        <dbReference type="ARBA" id="ARBA00004651"/>
    </source>
</evidence>
<evidence type="ECO:0000256" key="3">
    <source>
        <dbReference type="ARBA" id="ARBA00012438"/>
    </source>
</evidence>
<dbReference type="EMBL" id="BOVJ01000190">
    <property type="protein sequence ID" value="GIQ66548.1"/>
    <property type="molecule type" value="Genomic_DNA"/>
</dbReference>
<dbReference type="Pfam" id="PF00672">
    <property type="entry name" value="HAMP"/>
    <property type="match status" value="1"/>
</dbReference>
<dbReference type="PROSITE" id="PS50109">
    <property type="entry name" value="HIS_KIN"/>
    <property type="match status" value="1"/>
</dbReference>
<feature type="transmembrane region" description="Helical" evidence="14">
    <location>
        <begin position="291"/>
        <end position="313"/>
    </location>
</feature>
<comment type="caution">
    <text evidence="17">The sequence shown here is derived from an EMBL/GenBank/DDBJ whole genome shotgun (WGS) entry which is preliminary data.</text>
</comment>
<dbReference type="EC" id="2.7.13.3" evidence="3"/>
<keyword evidence="18" id="KW-1185">Reference proteome</keyword>
<keyword evidence="7 14" id="KW-0812">Transmembrane</keyword>
<keyword evidence="13 14" id="KW-0472">Membrane</keyword>
<keyword evidence="8" id="KW-0547">Nucleotide-binding</keyword>
<dbReference type="SUPFAM" id="SSF55874">
    <property type="entry name" value="ATPase domain of HSP90 chaperone/DNA topoisomerase II/histidine kinase"/>
    <property type="match status" value="1"/>
</dbReference>
<evidence type="ECO:0000256" key="7">
    <source>
        <dbReference type="ARBA" id="ARBA00022692"/>
    </source>
</evidence>